<protein>
    <recommendedName>
        <fullName evidence="3">Core-binding (CB) domain-containing protein</fullName>
    </recommendedName>
</protein>
<evidence type="ECO:0000256" key="1">
    <source>
        <dbReference type="ARBA" id="ARBA00023125"/>
    </source>
</evidence>
<evidence type="ECO:0008006" key="3">
    <source>
        <dbReference type="Google" id="ProtNLM"/>
    </source>
</evidence>
<dbReference type="InterPro" id="IPR011010">
    <property type="entry name" value="DNA_brk_join_enz"/>
</dbReference>
<proteinExistence type="predicted"/>
<keyword evidence="1" id="KW-0238">DNA-binding</keyword>
<sequence>MGRRKTYDGVIERVTEPAFSKKYNWWSFSVKHDGKWNSVTSRDKKSAQNQYKIYVRRSKANECGINLVSTPLTEQQLQIAQLAFNRLDTVGHLKIDDDKTAKVLIESVDFFIKNYTDYAAPTVNECVGLFLEKQQSRNLSEATLNDYKYLLNELMEQFGEERVSYLNAKRCKKFIEKREGDSQRRARFIYLKAFMEFCAGKKNIYCEDTPWLKRNPINWEMPKFEAKEIAVYTFEEIVELLKEARERGVLGHFIFRLFSMMRTKEMSRFTELGGSQVADNKFINLNEKRITINNLVYKKRGRAELRGRHYNDIPGVFVKWIKYLRDNEIPLECSLRHEKLTRGVVKRLNKVKNVIRHTAITYNTLKFRDALKTSYAAGNSVNVIQNHYLNMNVDEDDVRKLYELTPTRAKELGIL</sequence>
<dbReference type="SUPFAM" id="SSF56349">
    <property type="entry name" value="DNA breaking-rejoining enzymes"/>
    <property type="match status" value="1"/>
</dbReference>
<organism evidence="2">
    <name type="scientific">marine metagenome</name>
    <dbReference type="NCBI Taxonomy" id="408172"/>
    <lineage>
        <taxon>unclassified sequences</taxon>
        <taxon>metagenomes</taxon>
        <taxon>ecological metagenomes</taxon>
    </lineage>
</organism>
<reference evidence="2" key="1">
    <citation type="submission" date="2018-05" db="EMBL/GenBank/DDBJ databases">
        <authorList>
            <person name="Lanie J.A."/>
            <person name="Ng W.-L."/>
            <person name="Kazmierczak K.M."/>
            <person name="Andrzejewski T.M."/>
            <person name="Davidsen T.M."/>
            <person name="Wayne K.J."/>
            <person name="Tettelin H."/>
            <person name="Glass J.I."/>
            <person name="Rusch D."/>
            <person name="Podicherti R."/>
            <person name="Tsui H.-C.T."/>
            <person name="Winkler M.E."/>
        </authorList>
    </citation>
    <scope>NUCLEOTIDE SEQUENCE</scope>
</reference>
<gene>
    <name evidence="2" type="ORF">METZ01_LOCUS207158</name>
</gene>
<dbReference type="GO" id="GO:0003677">
    <property type="term" value="F:DNA binding"/>
    <property type="evidence" value="ECO:0007669"/>
    <property type="project" value="UniProtKB-KW"/>
</dbReference>
<dbReference type="InterPro" id="IPR010998">
    <property type="entry name" value="Integrase_recombinase_N"/>
</dbReference>
<accession>A0A382EVY1</accession>
<evidence type="ECO:0000313" key="2">
    <source>
        <dbReference type="EMBL" id="SVB54304.1"/>
    </source>
</evidence>
<dbReference type="AlphaFoldDB" id="A0A382EVY1"/>
<dbReference type="Gene3D" id="1.10.150.130">
    <property type="match status" value="1"/>
</dbReference>
<name>A0A382EVY1_9ZZZZ</name>
<dbReference type="EMBL" id="UINC01046373">
    <property type="protein sequence ID" value="SVB54304.1"/>
    <property type="molecule type" value="Genomic_DNA"/>
</dbReference>